<organism evidence="1 2">
    <name type="scientific">Rhodoblastus acidophilus</name>
    <name type="common">Rhodopseudomonas acidophila</name>
    <dbReference type="NCBI Taxonomy" id="1074"/>
    <lineage>
        <taxon>Bacteria</taxon>
        <taxon>Pseudomonadati</taxon>
        <taxon>Pseudomonadota</taxon>
        <taxon>Alphaproteobacteria</taxon>
        <taxon>Hyphomicrobiales</taxon>
        <taxon>Rhodoblastaceae</taxon>
        <taxon>Rhodoblastus</taxon>
    </lineage>
</organism>
<accession>A0A212SFV9</accession>
<dbReference type="EMBL" id="FYDG01000036">
    <property type="protein sequence ID" value="SNB84480.1"/>
    <property type="molecule type" value="Genomic_DNA"/>
</dbReference>
<name>A0A212SFV9_RHOAC</name>
<protein>
    <submittedName>
        <fullName evidence="1">Uncharacterized protein</fullName>
    </submittedName>
</protein>
<sequence>MFPRTARWWTGFYLEGKTLLFIGFGGRLLGILALKDSVRAHAAAAIARLTAVVALLEDSVGLPLQKRVLPPQLGEFLSMRSHVGHAAVVELKAQPGAFALQRLQRRDAGALEPVPPRPPADVRLRSAMRAERRAATVRLCWASSRFMSARPPAV</sequence>
<gene>
    <name evidence="1" type="ORF">SAMN06265338_13612</name>
</gene>
<evidence type="ECO:0000313" key="1">
    <source>
        <dbReference type="EMBL" id="SNB84480.1"/>
    </source>
</evidence>
<proteinExistence type="predicted"/>
<dbReference type="Proteomes" id="UP000198418">
    <property type="component" value="Unassembled WGS sequence"/>
</dbReference>
<reference evidence="2" key="1">
    <citation type="submission" date="2017-06" db="EMBL/GenBank/DDBJ databases">
        <authorList>
            <person name="Varghese N."/>
            <person name="Submissions S."/>
        </authorList>
    </citation>
    <scope>NUCLEOTIDE SEQUENCE [LARGE SCALE GENOMIC DNA]</scope>
    <source>
        <strain evidence="2">DSM 137</strain>
    </source>
</reference>
<keyword evidence="2" id="KW-1185">Reference proteome</keyword>
<evidence type="ECO:0000313" key="2">
    <source>
        <dbReference type="Proteomes" id="UP000198418"/>
    </source>
</evidence>
<dbReference type="RefSeq" id="WP_170068168.1">
    <property type="nucleotide sequence ID" value="NZ_FYDG01000036.1"/>
</dbReference>
<dbReference type="AlphaFoldDB" id="A0A212SFV9"/>